<organism evidence="1 2">
    <name type="scientific">Biomphalaria glabrata</name>
    <name type="common">Bloodfluke planorb</name>
    <name type="synonym">Freshwater snail</name>
    <dbReference type="NCBI Taxonomy" id="6526"/>
    <lineage>
        <taxon>Eukaryota</taxon>
        <taxon>Metazoa</taxon>
        <taxon>Spiralia</taxon>
        <taxon>Lophotrochozoa</taxon>
        <taxon>Mollusca</taxon>
        <taxon>Gastropoda</taxon>
        <taxon>Heterobranchia</taxon>
        <taxon>Euthyneura</taxon>
        <taxon>Panpulmonata</taxon>
        <taxon>Hygrophila</taxon>
        <taxon>Lymnaeoidea</taxon>
        <taxon>Planorbidae</taxon>
        <taxon>Biomphalaria</taxon>
    </lineage>
</organism>
<name>A0A2C9KN61_BIOGL</name>
<dbReference type="KEGG" id="bgt:106058472"/>
<dbReference type="VEuPathDB" id="VectorBase:BGLB021619"/>
<evidence type="ECO:0000313" key="2">
    <source>
        <dbReference type="Proteomes" id="UP000076420"/>
    </source>
</evidence>
<dbReference type="OrthoDB" id="10281089at2759"/>
<dbReference type="VEuPathDB" id="VectorBase:BGLAX_044690"/>
<reference evidence="1" key="1">
    <citation type="submission" date="2020-05" db="UniProtKB">
        <authorList>
            <consortium name="EnsemblMetazoa"/>
        </authorList>
    </citation>
    <scope>IDENTIFICATION</scope>
    <source>
        <strain evidence="1">BB02</strain>
    </source>
</reference>
<dbReference type="AlphaFoldDB" id="A0A2C9KN61"/>
<accession>A0A2C9KN61</accession>
<dbReference type="EnsemblMetazoa" id="BGLB021619-RD">
    <property type="protein sequence ID" value="BGLB021619-PD"/>
    <property type="gene ID" value="BGLB021619"/>
</dbReference>
<dbReference type="RefSeq" id="XP_013071358.2">
    <property type="nucleotide sequence ID" value="XM_013215904.2"/>
</dbReference>
<protein>
    <submittedName>
        <fullName evidence="1">Uncharacterized protein</fullName>
    </submittedName>
</protein>
<gene>
    <name evidence="1" type="primary">106058472</name>
</gene>
<proteinExistence type="predicted"/>
<evidence type="ECO:0000313" key="1">
    <source>
        <dbReference type="EnsemblMetazoa" id="BGLB021619-PD"/>
    </source>
</evidence>
<sequence length="185" mass="20579">MNVQLYFGAVMLISCVESCEKYLRDGLKKKNICPHVSLFANCLVSSHRSMGSPFGESVDKSIGVAVRNTVKQLCLKDCPVVISTLTTPIEDLEDTGNKLKVCAFDIIVKVGAKKKKVCEQIEEMVKCVLLSATEDSYMLTREVLDVSAYIMTETLRTAMGVKCNNPRLTLNLREKCLALIQRSKH</sequence>
<dbReference type="Proteomes" id="UP000076420">
    <property type="component" value="Unassembled WGS sequence"/>
</dbReference>